<reference evidence="1 2" key="1">
    <citation type="submission" date="2016-10" db="EMBL/GenBank/DDBJ databases">
        <authorList>
            <person name="de Groot N.N."/>
        </authorList>
    </citation>
    <scope>NUCLEOTIDE SEQUENCE [LARGE SCALE GENOMIC DNA]</scope>
    <source>
        <strain evidence="1 2">DSM 44637</strain>
    </source>
</reference>
<dbReference type="AlphaFoldDB" id="A0A1I5EIV6"/>
<accession>A0A1I5EIV6</accession>
<name>A0A1I5EIV6_9PSEU</name>
<sequence length="49" mass="5458">MNSARDESGLGITASYWPDEESIAGCHTNLRAGTLRESDSFRVPFTTFY</sequence>
<evidence type="ECO:0000313" key="2">
    <source>
        <dbReference type="Proteomes" id="UP000199137"/>
    </source>
</evidence>
<protein>
    <submittedName>
        <fullName evidence="1">Uncharacterized protein</fullName>
    </submittedName>
</protein>
<dbReference type="EMBL" id="FOWC01000001">
    <property type="protein sequence ID" value="SFO11253.1"/>
    <property type="molecule type" value="Genomic_DNA"/>
</dbReference>
<gene>
    <name evidence="1" type="ORF">SAMN05421854_101657</name>
</gene>
<dbReference type="Proteomes" id="UP000199137">
    <property type="component" value="Unassembled WGS sequence"/>
</dbReference>
<dbReference type="RefSeq" id="WP_244287032.1">
    <property type="nucleotide sequence ID" value="NZ_FOWC01000001.1"/>
</dbReference>
<organism evidence="1 2">
    <name type="scientific">Amycolatopsis rubida</name>
    <dbReference type="NCBI Taxonomy" id="112413"/>
    <lineage>
        <taxon>Bacteria</taxon>
        <taxon>Bacillati</taxon>
        <taxon>Actinomycetota</taxon>
        <taxon>Actinomycetes</taxon>
        <taxon>Pseudonocardiales</taxon>
        <taxon>Pseudonocardiaceae</taxon>
        <taxon>Amycolatopsis</taxon>
    </lineage>
</organism>
<proteinExistence type="predicted"/>
<evidence type="ECO:0000313" key="1">
    <source>
        <dbReference type="EMBL" id="SFO11253.1"/>
    </source>
</evidence>